<dbReference type="EMBL" id="CP157974">
    <property type="protein sequence ID" value="XBT79737.1"/>
    <property type="molecule type" value="Genomic_DNA"/>
</dbReference>
<sequence>MGEYNPDRPYVLGNQFAPLVADQVQLDTGSEVGYTFRARATHAPGQGIRRVRVQLSSPPPGLTDRKELLVNLYPVDRVAGTGPLRKVVLPCSSGALVTGATLVGGSSTPADAVSNPADPRYVALTGPNAAARFWFGKPLPPGINSRRILDVSVLYVISGPFADLAPAVTLGLERPSAAVNWIMDETLNGPADHTASTAIARARLGELNPWWDTAAAPTTQRGRAPWRWQTGNGVAGLNTLQASGGTNVNVRLQVAAAAAAAAQFRVHYMALEVTYGVENRIGGGGLDISQGPTGIIAFGSTSVTGWYFEIPVQGIDAADAQLVAGREYAVTIGQAYAGQKSVATPVPVKLDRLGSIEPFPSHRGLLLRKTLRASQAPTVETVEELPAIQLMAGDPAPGTVDMSGHTYLKQVAGSVSRATTGWDTFQHVVETDMGDWVWARFYARHVEGTRDALELALVGAEDMNRRLGPVGRITVEEFDKLPEIADGWREVTVRLDPPYLSDGVGDVSWWAWTSNADPQSPWQVLGADSDPAIETYGSTGGASLGPAAASTYGDDQLVYAAYDGQRDQAADLTLMFAQEMDAVLGLDVEPAVQPLTVVDDQCARPAVKIPTGIRYHRLSWLAINTAVLAGWGHYEVQRQDDTMAADEWETIARVVEPSVTAVDDYEARVGVESRYRIRMVHRLGIGGPWSPPVAATIAAPGVEGRNVDTGVLILTSNHNPAGNLAYVENFDRSSVEEFTFPEAGQVELQEMFDRDFRTAFRPLERGGVEFTRTVLVNQAAVPPETMDRGFRDLRDLAWDTVPYVCVRDELNNRWLSTLLVPSASVKRRNAGQLQLAQVHVVEVTATPAPLDGGPAPCEGLRPEGQVSSVTASTPVPAAGLATLAFEDLFGRNVAGGLGNGWAIIEGPAADFSVAAEAAAINLAGGAAHTAVVGAGWEDVDVEARFQFNAVATGQPINAYLIGRHINGNTHYRARLAAQTDGKLGVSIERIVGGVLTTVTALATVKDRFGTALAYQAGPWYWMRLQVRDAAVRVAVWADGQNMARWEQSAKDTAIAGVGQIGVRGVLTAGNTNAAQTVKVASLSVQQPVSNDLDLRVELRPTGEQWTAELRRTDDTAATGWKLTADRASTCLNIWGGAGFTGCYETRELVVTRQRRWLRVTYRNDVGGQGTVQFWASEDGVAWQAGGTVSASPEAPTFDPGKLALVLTGDVTVARAEVRQGVDGPLLAAPAFEVQAAGTTQFADAQGNVWEVDGRGICAPA</sequence>
<proteinExistence type="predicted"/>
<protein>
    <submittedName>
        <fullName evidence="1">Uncharacterized protein</fullName>
    </submittedName>
</protein>
<reference evidence="1" key="1">
    <citation type="submission" date="2024-06" db="EMBL/GenBank/DDBJ databases">
        <title>Micromonospora sp. strain HUAS YX12 genome sequences.</title>
        <authorList>
            <person name="Mo P."/>
        </authorList>
    </citation>
    <scope>NUCLEOTIDE SEQUENCE</scope>
    <source>
        <strain evidence="1">HUAS YX12</strain>
    </source>
</reference>
<organism evidence="1">
    <name type="scientific">Micromonospora sp. HUAS YX12</name>
    <dbReference type="NCBI Taxonomy" id="3156396"/>
    <lineage>
        <taxon>Bacteria</taxon>
        <taxon>Bacillati</taxon>
        <taxon>Actinomycetota</taxon>
        <taxon>Actinomycetes</taxon>
        <taxon>Micromonosporales</taxon>
        <taxon>Micromonosporaceae</taxon>
        <taxon>Micromonospora</taxon>
    </lineage>
</organism>
<dbReference type="RefSeq" id="WP_349876217.1">
    <property type="nucleotide sequence ID" value="NZ_CP157974.1"/>
</dbReference>
<gene>
    <name evidence="1" type="ORF">ABIH81_18930</name>
</gene>
<accession>A0AAU7QUP6</accession>
<dbReference type="AlphaFoldDB" id="A0AAU7QUP6"/>
<evidence type="ECO:0000313" key="1">
    <source>
        <dbReference type="EMBL" id="XBT79737.1"/>
    </source>
</evidence>
<name>A0AAU7QUP6_9ACTN</name>